<evidence type="ECO:0000313" key="2">
    <source>
        <dbReference type="EMBL" id="KAL0058175.1"/>
    </source>
</evidence>
<sequence>MNSNSREMNFQMIEEHATASELSSLTEEKAKRLTLEYHRTGLAKFQKGLKGAQRKVPENIAEVSRRKSTIKELVAQVEQVEEQVLMRIQLSSLPDRNEHQRPVDSDDPSLSPLTESDEDEGVEASQAGQGVDNTSIGHSDTADDKAQSAGASQDDPLSNGTRQPAQTSKKRVAVGHSEDSDVGDSSKGGP</sequence>
<reference evidence="2 3" key="1">
    <citation type="submission" date="2024-05" db="EMBL/GenBank/DDBJ databases">
        <title>A draft genome resource for the thread blight pathogen Marasmius tenuissimus strain MS-2.</title>
        <authorList>
            <person name="Yulfo-Soto G.E."/>
            <person name="Baruah I.K."/>
            <person name="Amoako-Attah I."/>
            <person name="Bukari Y."/>
            <person name="Meinhardt L.W."/>
            <person name="Bailey B.A."/>
            <person name="Cohen S.P."/>
        </authorList>
    </citation>
    <scope>NUCLEOTIDE SEQUENCE [LARGE SCALE GENOMIC DNA]</scope>
    <source>
        <strain evidence="2 3">MS-2</strain>
    </source>
</reference>
<dbReference type="EMBL" id="JBBXMP010000354">
    <property type="protein sequence ID" value="KAL0058175.1"/>
    <property type="molecule type" value="Genomic_DNA"/>
</dbReference>
<name>A0ABR2ZA72_9AGAR</name>
<feature type="compositionally biased region" description="Basic and acidic residues" evidence="1">
    <location>
        <begin position="95"/>
        <end position="104"/>
    </location>
</feature>
<accession>A0ABR2ZA72</accession>
<evidence type="ECO:0000313" key="3">
    <source>
        <dbReference type="Proteomes" id="UP001437256"/>
    </source>
</evidence>
<dbReference type="Proteomes" id="UP001437256">
    <property type="component" value="Unassembled WGS sequence"/>
</dbReference>
<protein>
    <submittedName>
        <fullName evidence="2">Uncharacterized protein</fullName>
    </submittedName>
</protein>
<organism evidence="2 3">
    <name type="scientific">Marasmius tenuissimus</name>
    <dbReference type="NCBI Taxonomy" id="585030"/>
    <lineage>
        <taxon>Eukaryota</taxon>
        <taxon>Fungi</taxon>
        <taxon>Dikarya</taxon>
        <taxon>Basidiomycota</taxon>
        <taxon>Agaricomycotina</taxon>
        <taxon>Agaricomycetes</taxon>
        <taxon>Agaricomycetidae</taxon>
        <taxon>Agaricales</taxon>
        <taxon>Marasmiineae</taxon>
        <taxon>Marasmiaceae</taxon>
        <taxon>Marasmius</taxon>
    </lineage>
</organism>
<proteinExistence type="predicted"/>
<comment type="caution">
    <text evidence="2">The sequence shown here is derived from an EMBL/GenBank/DDBJ whole genome shotgun (WGS) entry which is preliminary data.</text>
</comment>
<feature type="compositionally biased region" description="Polar residues" evidence="1">
    <location>
        <begin position="149"/>
        <end position="167"/>
    </location>
</feature>
<feature type="region of interest" description="Disordered" evidence="1">
    <location>
        <begin position="91"/>
        <end position="190"/>
    </location>
</feature>
<gene>
    <name evidence="2" type="ORF">AAF712_015152</name>
</gene>
<feature type="compositionally biased region" description="Polar residues" evidence="1">
    <location>
        <begin position="126"/>
        <end position="138"/>
    </location>
</feature>
<evidence type="ECO:0000256" key="1">
    <source>
        <dbReference type="SAM" id="MobiDB-lite"/>
    </source>
</evidence>
<keyword evidence="3" id="KW-1185">Reference proteome</keyword>